<sequence>MAAGVWYYGVSVDGDGIEHWKKPVKLSDPFRIIGRGQDLEGLEYRVIEFKRNGKRQREAMPLGIVGRPDGWEFLRSLGIGVKQSGATMGLLADYTQWDGSREDWRIVKRGGWCDNAFSAYVLPSGEIIGNPENKVIYIGDTSKREAFQTAGSLEQWRAEIGRYVSGNSCPLLALGMVFAAPLLKLMKQESGGFHFFGSSSIGKSISGLIALSALGEPTRIKVQWKGTSLGFDNEAAANNDGLLFLDEISEADPKTAKDVAYSIFNGVQKLQGAAKGGNRARLSWTVAAVSTGEFDLESYLRAAGFELNAGQAVRLPSIPADAGKGYGVFDTLHGFSDGRALATHLEEAAKSCYGHVYRAYLSELVGRLKQDCEAVKARIKALQQEFEAMLPPDLSNQPARAAKRFILAAAALELAAEWGVTGFDKGTGFAGVLSCFSAWFERDGGGNREDMQIRKNARDFLQGHGRSCKHFVNLASAGVGGDYQADYFEFWGFYVPSSYERGGAARPCYYITDKAFEEHICKGFDVRKVCHVLADCGWLKKDGKNTKYPIPKKAVDSQFVGAKRMYYFSGDVPPDEWEDAACRAADGGE</sequence>
<accession>A0A378WVF0</accession>
<dbReference type="EMBL" id="UGRS01000002">
    <property type="protein sequence ID" value="SUA44424.1"/>
    <property type="molecule type" value="Genomic_DNA"/>
</dbReference>
<keyword evidence="2" id="KW-0067">ATP-binding</keyword>
<evidence type="ECO:0000313" key="2">
    <source>
        <dbReference type="EMBL" id="SUA44424.1"/>
    </source>
</evidence>
<evidence type="ECO:0000313" key="3">
    <source>
        <dbReference type="Proteomes" id="UP000254055"/>
    </source>
</evidence>
<reference evidence="2 3" key="1">
    <citation type="submission" date="2018-06" db="EMBL/GenBank/DDBJ databases">
        <authorList>
            <consortium name="Pathogen Informatics"/>
            <person name="Doyle S."/>
        </authorList>
    </citation>
    <scope>NUCLEOTIDE SEQUENCE [LARGE SCALE GENOMIC DNA]</scope>
    <source>
        <strain evidence="2 3">NCTC12229</strain>
    </source>
</reference>
<name>A0A378WVF0_9NEIS</name>
<feature type="domain" description="DUF927" evidence="1">
    <location>
        <begin position="3"/>
        <end position="280"/>
    </location>
</feature>
<dbReference type="GO" id="GO:0004386">
    <property type="term" value="F:helicase activity"/>
    <property type="evidence" value="ECO:0007669"/>
    <property type="project" value="UniProtKB-KW"/>
</dbReference>
<gene>
    <name evidence="2" type="ORF">NCTC12229_01917</name>
</gene>
<evidence type="ECO:0000259" key="1">
    <source>
        <dbReference type="Pfam" id="PF06048"/>
    </source>
</evidence>
<protein>
    <submittedName>
        <fullName evidence="2">Putative superfamily II helicase</fullName>
    </submittedName>
</protein>
<dbReference type="InterPro" id="IPR009270">
    <property type="entry name" value="DUF927"/>
</dbReference>
<keyword evidence="2" id="KW-0347">Helicase</keyword>
<dbReference type="Pfam" id="PF06048">
    <property type="entry name" value="DUF927"/>
    <property type="match status" value="1"/>
</dbReference>
<proteinExistence type="predicted"/>
<organism evidence="2 3">
    <name type="scientific">Neisseria zoodegmatis</name>
    <dbReference type="NCBI Taxonomy" id="326523"/>
    <lineage>
        <taxon>Bacteria</taxon>
        <taxon>Pseudomonadati</taxon>
        <taxon>Pseudomonadota</taxon>
        <taxon>Betaproteobacteria</taxon>
        <taxon>Neisseriales</taxon>
        <taxon>Neisseriaceae</taxon>
        <taxon>Neisseria</taxon>
    </lineage>
</organism>
<keyword evidence="2" id="KW-0547">Nucleotide-binding</keyword>
<dbReference type="Proteomes" id="UP000254055">
    <property type="component" value="Unassembled WGS sequence"/>
</dbReference>
<dbReference type="AlphaFoldDB" id="A0A378WVF0"/>
<keyword evidence="2" id="KW-0378">Hydrolase</keyword>